<accession>A0A5C4M0S3</accession>
<keyword evidence="2" id="KW-0472">Membrane</keyword>
<evidence type="ECO:0000256" key="2">
    <source>
        <dbReference type="SAM" id="Phobius"/>
    </source>
</evidence>
<evidence type="ECO:0000313" key="4">
    <source>
        <dbReference type="EMBL" id="TNC23224.1"/>
    </source>
</evidence>
<evidence type="ECO:0000259" key="3">
    <source>
        <dbReference type="Pfam" id="PF11181"/>
    </source>
</evidence>
<name>A0A5C4M0S3_9PSEU</name>
<dbReference type="InterPro" id="IPR025889">
    <property type="entry name" value="GSP17M-like_dom"/>
</dbReference>
<feature type="region of interest" description="Disordered" evidence="1">
    <location>
        <begin position="1"/>
        <end position="20"/>
    </location>
</feature>
<gene>
    <name evidence="4" type="ORF">FG385_22835</name>
</gene>
<proteinExistence type="predicted"/>
<feature type="domain" description="General stress protein 17M-like" evidence="3">
    <location>
        <begin position="29"/>
        <end position="102"/>
    </location>
</feature>
<evidence type="ECO:0000256" key="1">
    <source>
        <dbReference type="SAM" id="MobiDB-lite"/>
    </source>
</evidence>
<keyword evidence="5" id="KW-1185">Reference proteome</keyword>
<sequence>MTVTGPFSSSGRPAQGLPRMPTPPSGWPIGSYSTYAEAQRAVEHLADSDFAVEDVTIVGVDLMLVERVIGRLSWGRVLGTGAVSGAWFGLFVGILLSLFSGGGSGINYPPILVGLVSGMLFGVVFAGISYASTRGRRDFSSASQLVAGRYDVLCQPRNAEQGRDLLAKLAMRPSGSTG</sequence>
<dbReference type="OrthoDB" id="3381462at2"/>
<evidence type="ECO:0000313" key="5">
    <source>
        <dbReference type="Proteomes" id="UP000305546"/>
    </source>
</evidence>
<dbReference type="Pfam" id="PF11181">
    <property type="entry name" value="YflT"/>
    <property type="match status" value="1"/>
</dbReference>
<organism evidence="4 5">
    <name type="scientific">Amycolatopsis alkalitolerans</name>
    <dbReference type="NCBI Taxonomy" id="2547244"/>
    <lineage>
        <taxon>Bacteria</taxon>
        <taxon>Bacillati</taxon>
        <taxon>Actinomycetota</taxon>
        <taxon>Actinomycetes</taxon>
        <taxon>Pseudonocardiales</taxon>
        <taxon>Pseudonocardiaceae</taxon>
        <taxon>Amycolatopsis</taxon>
    </lineage>
</organism>
<dbReference type="RefSeq" id="WP_139098804.1">
    <property type="nucleotide sequence ID" value="NZ_VDFW01000021.1"/>
</dbReference>
<reference evidence="4 5" key="1">
    <citation type="submission" date="2019-06" db="EMBL/GenBank/DDBJ databases">
        <title>Amycolatopsis alkalitolerans sp. nov., isolated from Gastrodia elata Blume.</title>
        <authorList>
            <person name="Narsing Rao M.P."/>
            <person name="Li W.J."/>
        </authorList>
    </citation>
    <scope>NUCLEOTIDE SEQUENCE [LARGE SCALE GENOMIC DNA]</scope>
    <source>
        <strain evidence="4 5">SYSUP0005</strain>
    </source>
</reference>
<feature type="compositionally biased region" description="Polar residues" evidence="1">
    <location>
        <begin position="1"/>
        <end position="12"/>
    </location>
</feature>
<keyword evidence="2" id="KW-1133">Transmembrane helix</keyword>
<protein>
    <submittedName>
        <fullName evidence="4">Magnesium transporter</fullName>
    </submittedName>
</protein>
<feature type="transmembrane region" description="Helical" evidence="2">
    <location>
        <begin position="77"/>
        <end position="99"/>
    </location>
</feature>
<keyword evidence="2" id="KW-0812">Transmembrane</keyword>
<comment type="caution">
    <text evidence="4">The sequence shown here is derived from an EMBL/GenBank/DDBJ whole genome shotgun (WGS) entry which is preliminary data.</text>
</comment>
<feature type="transmembrane region" description="Helical" evidence="2">
    <location>
        <begin position="111"/>
        <end position="131"/>
    </location>
</feature>
<dbReference type="Proteomes" id="UP000305546">
    <property type="component" value="Unassembled WGS sequence"/>
</dbReference>
<dbReference type="EMBL" id="VDFW01000021">
    <property type="protein sequence ID" value="TNC23224.1"/>
    <property type="molecule type" value="Genomic_DNA"/>
</dbReference>
<dbReference type="AlphaFoldDB" id="A0A5C4M0S3"/>